<dbReference type="AlphaFoldDB" id="A0A917X1V6"/>
<organism evidence="1 2">
    <name type="scientific">Micromonospora sonchi</name>
    <dbReference type="NCBI Taxonomy" id="1763543"/>
    <lineage>
        <taxon>Bacteria</taxon>
        <taxon>Bacillati</taxon>
        <taxon>Actinomycetota</taxon>
        <taxon>Actinomycetes</taxon>
        <taxon>Micromonosporales</taxon>
        <taxon>Micromonosporaceae</taxon>
        <taxon>Micromonospora</taxon>
    </lineage>
</organism>
<sequence>MFDLGEGDRGCLSRPSGLALTRTLALVHALRGEEFADAAVAHRALQRQQVRGVVEAVPAEEMMPGESVVTVDRGR</sequence>
<protein>
    <submittedName>
        <fullName evidence="1">Uncharacterized protein</fullName>
    </submittedName>
</protein>
<dbReference type="Proteomes" id="UP000608890">
    <property type="component" value="Unassembled WGS sequence"/>
</dbReference>
<reference evidence="1" key="2">
    <citation type="submission" date="2020-09" db="EMBL/GenBank/DDBJ databases">
        <authorList>
            <person name="Sun Q."/>
            <person name="Zhou Y."/>
        </authorList>
    </citation>
    <scope>NUCLEOTIDE SEQUENCE</scope>
    <source>
        <strain evidence="1">CGMCC 4.7312</strain>
    </source>
</reference>
<name>A0A917X1V6_9ACTN</name>
<accession>A0A917X1V6</accession>
<evidence type="ECO:0000313" key="1">
    <source>
        <dbReference type="EMBL" id="GGM52079.1"/>
    </source>
</evidence>
<reference evidence="1" key="1">
    <citation type="journal article" date="2014" name="Int. J. Syst. Evol. Microbiol.">
        <title>Complete genome sequence of Corynebacterium casei LMG S-19264T (=DSM 44701T), isolated from a smear-ripened cheese.</title>
        <authorList>
            <consortium name="US DOE Joint Genome Institute (JGI-PGF)"/>
            <person name="Walter F."/>
            <person name="Albersmeier A."/>
            <person name="Kalinowski J."/>
            <person name="Ruckert C."/>
        </authorList>
    </citation>
    <scope>NUCLEOTIDE SEQUENCE</scope>
    <source>
        <strain evidence="1">CGMCC 4.7312</strain>
    </source>
</reference>
<proteinExistence type="predicted"/>
<gene>
    <name evidence="1" type="ORF">GCM10011608_41240</name>
</gene>
<dbReference type="EMBL" id="BMNB01000020">
    <property type="protein sequence ID" value="GGM52079.1"/>
    <property type="molecule type" value="Genomic_DNA"/>
</dbReference>
<keyword evidence="2" id="KW-1185">Reference proteome</keyword>
<evidence type="ECO:0000313" key="2">
    <source>
        <dbReference type="Proteomes" id="UP000608890"/>
    </source>
</evidence>
<comment type="caution">
    <text evidence="1">The sequence shown here is derived from an EMBL/GenBank/DDBJ whole genome shotgun (WGS) entry which is preliminary data.</text>
</comment>